<dbReference type="GO" id="GO:1990189">
    <property type="term" value="F:protein N-terminal-serine acetyltransferase activity"/>
    <property type="evidence" value="ECO:0007669"/>
    <property type="project" value="TreeGrafter"/>
</dbReference>
<dbReference type="PANTHER" id="PTHR43441">
    <property type="entry name" value="RIBOSOMAL-PROTEIN-SERINE ACETYLTRANSFERASE"/>
    <property type="match status" value="1"/>
</dbReference>
<dbReference type="GO" id="GO:0008999">
    <property type="term" value="F:protein-N-terminal-alanine acetyltransferase activity"/>
    <property type="evidence" value="ECO:0007669"/>
    <property type="project" value="TreeGrafter"/>
</dbReference>
<dbReference type="Proteomes" id="UP001259832">
    <property type="component" value="Unassembled WGS sequence"/>
</dbReference>
<organism evidence="2 3">
    <name type="scientific">Phytophthora citrophthora</name>
    <dbReference type="NCBI Taxonomy" id="4793"/>
    <lineage>
        <taxon>Eukaryota</taxon>
        <taxon>Sar</taxon>
        <taxon>Stramenopiles</taxon>
        <taxon>Oomycota</taxon>
        <taxon>Peronosporomycetes</taxon>
        <taxon>Peronosporales</taxon>
        <taxon>Peronosporaceae</taxon>
        <taxon>Phytophthora</taxon>
    </lineage>
</organism>
<dbReference type="Gene3D" id="3.40.630.30">
    <property type="match status" value="1"/>
</dbReference>
<dbReference type="EMBL" id="JASMQC010000020">
    <property type="protein sequence ID" value="KAK1937096.1"/>
    <property type="molecule type" value="Genomic_DNA"/>
</dbReference>
<proteinExistence type="predicted"/>
<accession>A0AAD9GF53</accession>
<dbReference type="InterPro" id="IPR051908">
    <property type="entry name" value="Ribosomal_N-acetyltransferase"/>
</dbReference>
<dbReference type="InterPro" id="IPR000182">
    <property type="entry name" value="GNAT_dom"/>
</dbReference>
<keyword evidence="3" id="KW-1185">Reference proteome</keyword>
<dbReference type="PROSITE" id="PS51186">
    <property type="entry name" value="GNAT"/>
    <property type="match status" value="1"/>
</dbReference>
<comment type="caution">
    <text evidence="2">The sequence shown here is derived from an EMBL/GenBank/DDBJ whole genome shotgun (WGS) entry which is preliminary data.</text>
</comment>
<dbReference type="AlphaFoldDB" id="A0AAD9GF53"/>
<reference evidence="2" key="1">
    <citation type="submission" date="2023-08" db="EMBL/GenBank/DDBJ databases">
        <title>Reference Genome Resource for the Citrus Pathogen Phytophthora citrophthora.</title>
        <authorList>
            <person name="Moller H."/>
            <person name="Coetzee B."/>
            <person name="Rose L.J."/>
            <person name="Van Niekerk J.M."/>
        </authorList>
    </citation>
    <scope>NUCLEOTIDE SEQUENCE</scope>
    <source>
        <strain evidence="2">STE-U-9442</strain>
    </source>
</reference>
<evidence type="ECO:0000259" key="1">
    <source>
        <dbReference type="PROSITE" id="PS51186"/>
    </source>
</evidence>
<dbReference type="SUPFAM" id="SSF55729">
    <property type="entry name" value="Acyl-CoA N-acyltransferases (Nat)"/>
    <property type="match status" value="1"/>
</dbReference>
<feature type="domain" description="N-acetyltransferase" evidence="1">
    <location>
        <begin position="1"/>
        <end position="96"/>
    </location>
</feature>
<name>A0AAD9GF53_9STRA</name>
<dbReference type="PANTHER" id="PTHR43441:SF2">
    <property type="entry name" value="FAMILY ACETYLTRANSFERASE, PUTATIVE (AFU_ORTHOLOGUE AFUA_7G00850)-RELATED"/>
    <property type="match status" value="1"/>
</dbReference>
<protein>
    <recommendedName>
        <fullName evidence="1">N-acetyltransferase domain-containing protein</fullName>
    </recommendedName>
</protein>
<dbReference type="InterPro" id="IPR016181">
    <property type="entry name" value="Acyl_CoA_acyltransferase"/>
</dbReference>
<sequence>MVNGQAVGGTDYLRIEPSHGVIEIGHIYYSSCLSKTCAATEAMYLLAANAFQLGYRRYEWKCDSLNVPSRKAAARYGFMFEGTFRQVVVYKGRNRDTSWFSIIDKDWNGGLKSAFERWLDTTNFDENGQQKLKRSTLTAPFVHVTVFEK</sequence>
<gene>
    <name evidence="2" type="ORF">P3T76_009874</name>
</gene>
<evidence type="ECO:0000313" key="2">
    <source>
        <dbReference type="EMBL" id="KAK1937096.1"/>
    </source>
</evidence>
<evidence type="ECO:0000313" key="3">
    <source>
        <dbReference type="Proteomes" id="UP001259832"/>
    </source>
</evidence>